<evidence type="ECO:0000256" key="2">
    <source>
        <dbReference type="SAM" id="Phobius"/>
    </source>
</evidence>
<dbReference type="OrthoDB" id="4007944at2759"/>
<protein>
    <submittedName>
        <fullName evidence="3">Uncharacterized protein</fullName>
    </submittedName>
</protein>
<evidence type="ECO:0000313" key="4">
    <source>
        <dbReference type="Proteomes" id="UP000694255"/>
    </source>
</evidence>
<keyword evidence="2" id="KW-0472">Membrane</keyword>
<organism evidence="3 4">
    <name type="scientific">[Candida] subhashii</name>
    <dbReference type="NCBI Taxonomy" id="561895"/>
    <lineage>
        <taxon>Eukaryota</taxon>
        <taxon>Fungi</taxon>
        <taxon>Dikarya</taxon>
        <taxon>Ascomycota</taxon>
        <taxon>Saccharomycotina</taxon>
        <taxon>Pichiomycetes</taxon>
        <taxon>Debaryomycetaceae</taxon>
        <taxon>Spathaspora</taxon>
    </lineage>
</organism>
<sequence>MRFTKIVDDLINLSWTRATRGNVGSINVSQVRSVIEEMQNALGVDSLLKENEIGYLEDLMSTKKSLQIKKDEFKGFLLTLVSCDDFEDLFQKRFGLKESDISRRLDIPIVNSGGIREDHVRPVVVKSQYSPTSNKISGRMTHGIKQKTIAELQQEVLELKEKNLRQETKIAFLESQVSERNNSETYLESRLSKIAGEKLKCRDREIERLKKMCLDKEKTISEYQRRESEVIYEIDQTNKLLQDQKELIQKLQEGLSEQIEEDDYSRIKQFIMNLPILNQYKIFLKYKHGIKSSKVFYLNVAALIATALIIALAFGQMFYWAMRILSGRTVMLGYYYPERWSLTGTLNGFWIWLRLLVAEIFG</sequence>
<dbReference type="GeneID" id="73472231"/>
<keyword evidence="2" id="KW-1133">Transmembrane helix</keyword>
<reference evidence="3 4" key="1">
    <citation type="journal article" date="2021" name="DNA Res.">
        <title>Genome analysis of Candida subhashii reveals its hybrid nature and dual mitochondrial genome conformations.</title>
        <authorList>
            <person name="Mixao V."/>
            <person name="Hegedusova E."/>
            <person name="Saus E."/>
            <person name="Pryszcz L.P."/>
            <person name="Cillingova A."/>
            <person name="Nosek J."/>
            <person name="Gabaldon T."/>
        </authorList>
    </citation>
    <scope>NUCLEOTIDE SEQUENCE [LARGE SCALE GENOMIC DNA]</scope>
    <source>
        <strain evidence="3 4">CBS 10753</strain>
    </source>
</reference>
<feature type="coiled-coil region" evidence="1">
    <location>
        <begin position="206"/>
        <end position="261"/>
    </location>
</feature>
<keyword evidence="1" id="KW-0175">Coiled coil</keyword>
<keyword evidence="4" id="KW-1185">Reference proteome</keyword>
<feature type="transmembrane region" description="Helical" evidence="2">
    <location>
        <begin position="295"/>
        <end position="320"/>
    </location>
</feature>
<evidence type="ECO:0000313" key="3">
    <source>
        <dbReference type="EMBL" id="KAG7661059.1"/>
    </source>
</evidence>
<dbReference type="AlphaFoldDB" id="A0A8J5QFE2"/>
<gene>
    <name evidence="3" type="ORF">J8A68_005431</name>
</gene>
<accession>A0A8J5QFE2</accession>
<name>A0A8J5QFE2_9ASCO</name>
<dbReference type="RefSeq" id="XP_049261292.1">
    <property type="nucleotide sequence ID" value="XM_049409497.1"/>
</dbReference>
<feature type="coiled-coil region" evidence="1">
    <location>
        <begin position="142"/>
        <end position="176"/>
    </location>
</feature>
<evidence type="ECO:0000256" key="1">
    <source>
        <dbReference type="SAM" id="Coils"/>
    </source>
</evidence>
<dbReference type="EMBL" id="JAGSYN010000270">
    <property type="protein sequence ID" value="KAG7661059.1"/>
    <property type="molecule type" value="Genomic_DNA"/>
</dbReference>
<dbReference type="Proteomes" id="UP000694255">
    <property type="component" value="Unassembled WGS sequence"/>
</dbReference>
<comment type="caution">
    <text evidence="3">The sequence shown here is derived from an EMBL/GenBank/DDBJ whole genome shotgun (WGS) entry which is preliminary data.</text>
</comment>
<proteinExistence type="predicted"/>
<keyword evidence="2" id="KW-0812">Transmembrane</keyword>